<evidence type="ECO:0000313" key="10">
    <source>
        <dbReference type="EMBL" id="MBL6454996.1"/>
    </source>
</evidence>
<name>A0ABS1UZW4_9PROT</name>
<feature type="domain" description="Rad50/SbcC-type AAA" evidence="9">
    <location>
        <begin position="43"/>
        <end position="83"/>
    </location>
</feature>
<dbReference type="InterPro" id="IPR042174">
    <property type="entry name" value="RecF_2"/>
</dbReference>
<dbReference type="PROSITE" id="PS00618">
    <property type="entry name" value="RECF_2"/>
    <property type="match status" value="1"/>
</dbReference>
<dbReference type="NCBIfam" id="TIGR00611">
    <property type="entry name" value="recf"/>
    <property type="match status" value="1"/>
</dbReference>
<feature type="region of interest" description="Disordered" evidence="8">
    <location>
        <begin position="1"/>
        <end position="31"/>
    </location>
</feature>
<dbReference type="InterPro" id="IPR038729">
    <property type="entry name" value="Rad50/SbcC_AAA"/>
</dbReference>
<evidence type="ECO:0000259" key="9">
    <source>
        <dbReference type="Pfam" id="PF13476"/>
    </source>
</evidence>
<dbReference type="Gene3D" id="3.40.50.300">
    <property type="entry name" value="P-loop containing nucleotide triphosphate hydrolases"/>
    <property type="match status" value="1"/>
</dbReference>
<feature type="compositionally biased region" description="Basic residues" evidence="8">
    <location>
        <begin position="1"/>
        <end position="27"/>
    </location>
</feature>
<evidence type="ECO:0000256" key="7">
    <source>
        <dbReference type="RuleBase" id="RU000578"/>
    </source>
</evidence>
<keyword evidence="6 7" id="KW-0742">SOS response</keyword>
<keyword evidence="6 7" id="KW-0234">DNA repair</keyword>
<dbReference type="EMBL" id="JAEUXJ010000002">
    <property type="protein sequence ID" value="MBL6454996.1"/>
    <property type="molecule type" value="Genomic_DNA"/>
</dbReference>
<evidence type="ECO:0000313" key="11">
    <source>
        <dbReference type="Proteomes" id="UP000606490"/>
    </source>
</evidence>
<keyword evidence="3 6" id="KW-0547">Nucleotide-binding</keyword>
<keyword evidence="1 6" id="KW-0963">Cytoplasm</keyword>
<dbReference type="Pfam" id="PF13476">
    <property type="entry name" value="AAA_23"/>
    <property type="match status" value="1"/>
</dbReference>
<protein>
    <recommendedName>
        <fullName evidence="6 7">DNA replication and repair protein RecF</fullName>
    </recommendedName>
</protein>
<gene>
    <name evidence="6 10" type="primary">recF</name>
    <name evidence="10" type="ORF">JMJ55_06650</name>
</gene>
<evidence type="ECO:0000256" key="8">
    <source>
        <dbReference type="SAM" id="MobiDB-lite"/>
    </source>
</evidence>
<dbReference type="HAMAP" id="MF_00365">
    <property type="entry name" value="RecF"/>
    <property type="match status" value="1"/>
</dbReference>
<dbReference type="Proteomes" id="UP000606490">
    <property type="component" value="Unassembled WGS sequence"/>
</dbReference>
<comment type="function">
    <text evidence="6 7">The RecF protein is involved in DNA metabolism; it is required for DNA replication and normal SOS inducibility. RecF binds preferentially to single-stranded, linear DNA. It also seems to bind ATP.</text>
</comment>
<feature type="binding site" evidence="6">
    <location>
        <begin position="68"/>
        <end position="75"/>
    </location>
    <ligand>
        <name>ATP</name>
        <dbReference type="ChEBI" id="CHEBI:30616"/>
    </ligand>
</feature>
<dbReference type="PANTHER" id="PTHR32182">
    <property type="entry name" value="DNA REPLICATION AND REPAIR PROTEIN RECF"/>
    <property type="match status" value="1"/>
</dbReference>
<comment type="similarity">
    <text evidence="6 7">Belongs to the RecF family.</text>
</comment>
<sequence length="426" mass="45322">MSRPTRRSRTPRSSRTRPTRSARRSRSKAIATRKADPTLRLTRLMLRDFRSYGALTVAFTAPIVVVSGENGVGKTNLLEAISLLGPGRGLRGARAAEFGRRLPEGPLPWAVAGRFENGDWPAFDLGTGTPEGGAPERRVFRLDGAPVRSQAELAERVATLWLTPQMDRLFQDGAGDRRRFLDRLVWALEPHHAREVAAYENAMAQRNRLLAAERREGKVADPAWLSALEDAMARHGVAAAAARRGLVGRLNATLAGGITGAFPAARLDLQCGTAAALDSQPALAVEDELRAAWAANRRRDAAAGATLEGPHRADLLFTHVPKGLPAGLCSTGEQKALLVAVVLAHAGLIAASRGFAPLLLLDEVAAHLDAPRREALFAALAALPAQSFLTGTDAAIFQPLRGVAEGFLARPGELVPDSDLPVPGAG</sequence>
<evidence type="ECO:0000256" key="4">
    <source>
        <dbReference type="ARBA" id="ARBA00022840"/>
    </source>
</evidence>
<accession>A0ABS1UZW4</accession>
<reference evidence="10 11" key="1">
    <citation type="submission" date="2021-01" db="EMBL/GenBank/DDBJ databases">
        <title>Belnapia mucosa sp. nov. and Belnapia arida sp. nov., isolated from the Tabernas Desert (Almeria, Spain).</title>
        <authorList>
            <person name="Molina-Menor E."/>
            <person name="Vidal-Verdu A."/>
            <person name="Calonge A."/>
            <person name="Satari L."/>
            <person name="Pereto Magraner J."/>
            <person name="Porcar Miralles M."/>
        </authorList>
    </citation>
    <scope>NUCLEOTIDE SEQUENCE [LARGE SCALE GENOMIC DNA]</scope>
    <source>
        <strain evidence="10 11">T6</strain>
    </source>
</reference>
<proteinExistence type="inferred from homology"/>
<keyword evidence="4 6" id="KW-0067">ATP-binding</keyword>
<dbReference type="InterPro" id="IPR027417">
    <property type="entry name" value="P-loop_NTPase"/>
</dbReference>
<evidence type="ECO:0000256" key="5">
    <source>
        <dbReference type="ARBA" id="ARBA00023125"/>
    </source>
</evidence>
<dbReference type="Gene3D" id="1.20.1050.90">
    <property type="entry name" value="RecF/RecN/SMC, N-terminal domain"/>
    <property type="match status" value="1"/>
</dbReference>
<evidence type="ECO:0000256" key="6">
    <source>
        <dbReference type="HAMAP-Rule" id="MF_00365"/>
    </source>
</evidence>
<evidence type="ECO:0000256" key="2">
    <source>
        <dbReference type="ARBA" id="ARBA00022705"/>
    </source>
</evidence>
<evidence type="ECO:0000256" key="1">
    <source>
        <dbReference type="ARBA" id="ARBA00022490"/>
    </source>
</evidence>
<keyword evidence="5 6" id="KW-0238">DNA-binding</keyword>
<keyword evidence="2 6" id="KW-0235">DNA replication</keyword>
<keyword evidence="6 7" id="KW-0227">DNA damage</keyword>
<evidence type="ECO:0000256" key="3">
    <source>
        <dbReference type="ARBA" id="ARBA00022741"/>
    </source>
</evidence>
<organism evidence="10 11">
    <name type="scientific">Belnapia mucosa</name>
    <dbReference type="NCBI Taxonomy" id="2804532"/>
    <lineage>
        <taxon>Bacteria</taxon>
        <taxon>Pseudomonadati</taxon>
        <taxon>Pseudomonadota</taxon>
        <taxon>Alphaproteobacteria</taxon>
        <taxon>Acetobacterales</taxon>
        <taxon>Roseomonadaceae</taxon>
        <taxon>Belnapia</taxon>
    </lineage>
</organism>
<comment type="caution">
    <text evidence="10">The sequence shown here is derived from an EMBL/GenBank/DDBJ whole genome shotgun (WGS) entry which is preliminary data.</text>
</comment>
<dbReference type="PROSITE" id="PS00617">
    <property type="entry name" value="RECF_1"/>
    <property type="match status" value="1"/>
</dbReference>
<comment type="subcellular location">
    <subcellularLocation>
        <location evidence="6 7">Cytoplasm</location>
    </subcellularLocation>
</comment>
<keyword evidence="11" id="KW-1185">Reference proteome</keyword>
<dbReference type="PANTHER" id="PTHR32182:SF0">
    <property type="entry name" value="DNA REPLICATION AND REPAIR PROTEIN RECF"/>
    <property type="match status" value="1"/>
</dbReference>
<dbReference type="SUPFAM" id="SSF52540">
    <property type="entry name" value="P-loop containing nucleoside triphosphate hydrolases"/>
    <property type="match status" value="1"/>
</dbReference>
<dbReference type="InterPro" id="IPR018078">
    <property type="entry name" value="DNA-binding_RecF_CS"/>
</dbReference>
<dbReference type="InterPro" id="IPR001238">
    <property type="entry name" value="DNA-binding_RecF"/>
</dbReference>